<dbReference type="Pfam" id="PF02373">
    <property type="entry name" value="JmjC"/>
    <property type="match status" value="1"/>
</dbReference>
<dbReference type="SMART" id="SM00545">
    <property type="entry name" value="JmjN"/>
    <property type="match status" value="1"/>
</dbReference>
<dbReference type="InterPro" id="IPR003349">
    <property type="entry name" value="JmjN"/>
</dbReference>
<dbReference type="eggNOG" id="KOG1246">
    <property type="taxonomic scope" value="Eukaryota"/>
</dbReference>
<dbReference type="SUPFAM" id="SSF51197">
    <property type="entry name" value="Clavaminate synthase-like"/>
    <property type="match status" value="1"/>
</dbReference>
<dbReference type="EMBL" id="CM002288">
    <property type="protein sequence ID" value="ESW34544.1"/>
    <property type="molecule type" value="Genomic_DNA"/>
</dbReference>
<evidence type="ECO:0000259" key="3">
    <source>
        <dbReference type="PROSITE" id="PS51184"/>
    </source>
</evidence>
<reference evidence="5" key="2">
    <citation type="journal article" date="2014" name="Nat. Genet.">
        <title>A reference genome for common bean and genome-wide analysis of dual domestications.</title>
        <authorList>
            <person name="Schmutz J."/>
            <person name="McClean P.E."/>
            <person name="Mamidi S."/>
            <person name="Wu G.A."/>
            <person name="Cannon S.B."/>
            <person name="Grimwood J."/>
            <person name="Jenkins J."/>
            <person name="Shu S."/>
            <person name="Song Q."/>
            <person name="Chavarro C."/>
            <person name="Torres-Torres M."/>
            <person name="Geffroy V."/>
            <person name="Moghaddam S.M."/>
            <person name="Gao D."/>
            <person name="Abernathy B."/>
            <person name="Barry K."/>
            <person name="Blair M."/>
            <person name="Brick M.A."/>
            <person name="Chovatia M."/>
            <person name="Gepts P."/>
            <person name="Goodstein D.M."/>
            <person name="Gonzales M."/>
            <person name="Hellsten U."/>
            <person name="Hyten D.L."/>
            <person name="Jia G."/>
            <person name="Kelly J.D."/>
            <person name="Kudrna D."/>
            <person name="Lee R."/>
            <person name="Richard M.M."/>
            <person name="Miklas P.N."/>
            <person name="Osorno J.M."/>
            <person name="Rodrigues J."/>
            <person name="Thareau V."/>
            <person name="Urrea C.A."/>
            <person name="Wang M."/>
            <person name="Yu Y."/>
            <person name="Zhang M."/>
            <person name="Wing R.A."/>
            <person name="Cregan P.B."/>
            <person name="Rokhsar D.S."/>
            <person name="Jackson S.A."/>
        </authorList>
    </citation>
    <scope>NUCLEOTIDE SEQUENCE [LARGE SCALE GENOMIC DNA]</scope>
    <source>
        <strain evidence="5">cv. G19833</strain>
    </source>
</reference>
<name>V7CZ28_PHAVU</name>
<evidence type="ECO:0000259" key="2">
    <source>
        <dbReference type="PROSITE" id="PS51183"/>
    </source>
</evidence>
<dbReference type="PANTHER" id="PTHR10694">
    <property type="entry name" value="LYSINE-SPECIFIC DEMETHYLASE"/>
    <property type="match status" value="1"/>
</dbReference>
<dbReference type="PANTHER" id="PTHR10694:SF54">
    <property type="entry name" value="INACTIVE LYSINE-SPECIFIC DEMETHYLASE JMJ19-RELATED"/>
    <property type="match status" value="1"/>
</dbReference>
<dbReference type="GO" id="GO:0000785">
    <property type="term" value="C:chromatin"/>
    <property type="evidence" value="ECO:0007669"/>
    <property type="project" value="TreeGrafter"/>
</dbReference>
<feature type="region of interest" description="Disordered" evidence="1">
    <location>
        <begin position="679"/>
        <end position="701"/>
    </location>
</feature>
<dbReference type="Gramene" id="ESW34545">
    <property type="protein sequence ID" value="ESW34545"/>
    <property type="gene ID" value="PHAVU_001G161600g"/>
</dbReference>
<dbReference type="SMART" id="SM00558">
    <property type="entry name" value="JmjC"/>
    <property type="match status" value="1"/>
</dbReference>
<feature type="domain" description="JmjC" evidence="3">
    <location>
        <begin position="346"/>
        <end position="510"/>
    </location>
</feature>
<organism evidence="4 5">
    <name type="scientific">Phaseolus vulgaris</name>
    <name type="common">Kidney bean</name>
    <name type="synonym">French bean</name>
    <dbReference type="NCBI Taxonomy" id="3885"/>
    <lineage>
        <taxon>Eukaryota</taxon>
        <taxon>Viridiplantae</taxon>
        <taxon>Streptophyta</taxon>
        <taxon>Embryophyta</taxon>
        <taxon>Tracheophyta</taxon>
        <taxon>Spermatophyta</taxon>
        <taxon>Magnoliopsida</taxon>
        <taxon>eudicotyledons</taxon>
        <taxon>Gunneridae</taxon>
        <taxon>Pentapetalae</taxon>
        <taxon>rosids</taxon>
        <taxon>fabids</taxon>
        <taxon>Fabales</taxon>
        <taxon>Fabaceae</taxon>
        <taxon>Papilionoideae</taxon>
        <taxon>50 kb inversion clade</taxon>
        <taxon>NPAAA clade</taxon>
        <taxon>indigoferoid/millettioid clade</taxon>
        <taxon>Phaseoleae</taxon>
        <taxon>Phaseolus</taxon>
    </lineage>
</organism>
<evidence type="ECO:0000313" key="4">
    <source>
        <dbReference type="EMBL" id="ESW34545.1"/>
    </source>
</evidence>
<dbReference type="Pfam" id="PF02375">
    <property type="entry name" value="JmjN"/>
    <property type="match status" value="1"/>
</dbReference>
<evidence type="ECO:0008006" key="6">
    <source>
        <dbReference type="Google" id="ProtNLM"/>
    </source>
</evidence>
<protein>
    <recommendedName>
        <fullName evidence="6">JmjC domain-containing protein</fullName>
    </recommendedName>
</protein>
<dbReference type="GO" id="GO:0034647">
    <property type="term" value="F:histone H3K4me/H3K4me2/H3K4me3 demethylase activity"/>
    <property type="evidence" value="ECO:0007669"/>
    <property type="project" value="TreeGrafter"/>
</dbReference>
<accession>V7CZ28</accession>
<evidence type="ECO:0000313" key="5">
    <source>
        <dbReference type="Proteomes" id="UP000000226"/>
    </source>
</evidence>
<feature type="region of interest" description="Disordered" evidence="1">
    <location>
        <begin position="726"/>
        <end position="776"/>
    </location>
</feature>
<dbReference type="Gene3D" id="2.60.120.650">
    <property type="entry name" value="Cupin"/>
    <property type="match status" value="1"/>
</dbReference>
<keyword evidence="5" id="KW-1185">Reference proteome</keyword>
<dbReference type="InterPro" id="IPR003347">
    <property type="entry name" value="JmjC_dom"/>
</dbReference>
<dbReference type="Gramene" id="ESW34544">
    <property type="protein sequence ID" value="ESW34544"/>
    <property type="gene ID" value="PHAVU_001G161600g"/>
</dbReference>
<dbReference type="GO" id="GO:0005634">
    <property type="term" value="C:nucleus"/>
    <property type="evidence" value="ECO:0007669"/>
    <property type="project" value="TreeGrafter"/>
</dbReference>
<dbReference type="OMA" id="DCESICV"/>
<dbReference type="PROSITE" id="PS51184">
    <property type="entry name" value="JMJC"/>
    <property type="match status" value="1"/>
</dbReference>
<proteinExistence type="predicted"/>
<dbReference type="InterPro" id="IPR004198">
    <property type="entry name" value="Znf_C5HC2"/>
</dbReference>
<dbReference type="GO" id="GO:0010468">
    <property type="term" value="P:regulation of gene expression"/>
    <property type="evidence" value="ECO:0007669"/>
    <property type="project" value="TreeGrafter"/>
</dbReference>
<dbReference type="STRING" id="3885.V7CZ28"/>
<dbReference type="OrthoDB" id="1678912at2759"/>
<evidence type="ECO:0000256" key="1">
    <source>
        <dbReference type="SAM" id="MobiDB-lite"/>
    </source>
</evidence>
<gene>
    <name evidence="4" type="ORF">PHAVU_001G161600g</name>
</gene>
<dbReference type="EMBL" id="CM002288">
    <property type="protein sequence ID" value="ESW34545.1"/>
    <property type="molecule type" value="Genomic_DNA"/>
</dbReference>
<sequence>MMEADNDCPKYQEYKNHSVPPGFVSLSSFILRRVGNVKKNDKSSTICMKTKLETNGINAYSQGLMHRPWINMDMCNHHKPEESHTKHLPMNLPLNAGRPKGTIRGCPNCSNCVKVTARWHPEDAIREPLEETPIFHPTEEEFKDTLKYIASVRSKAETYGICRIVPPTCWKPPCFLQRENIWEKSEFVAQIQRIDGHQVQHTQEIMASSREHTKTKRKRDVKVALGPQLCKRNTSTPNNHNVEECDYESEPGPKFSLKTFKEYADVFKNQYFNYKDKKKFIGSNIKLAIRQQWEPSVENIEGEYGRIVQNPTEEIEVLCCKKLEAGVFGSGFPTVSDPVAAHAYPEYVKAGWNLNNMLSDSLLSFESPDVSCNLAPNISVGMCFSADNWKVEEHHLYSLSYIHLGEPKVWYSVPGRFAANFETIWKKYLPDLHAGKPRMQDNMEMQLSCSILKAEGIPVYRCVQYPGEFVLVFPGAYHSGFDCGFNCSEAISFAPLEWLLHGQNVIELYREQRKKTLLSYDKLLLGAANEAVRAQWETGLCMKSTSSDSLTYKGAYQQNEFLTKAFNSRIKSESLKRKFLSSSLVSQRMDENFHATCRRECSMCLCDLHLSAVGCSCSNDKFACLDHAKHFCSCTWSNKILFYRYEISDLNVLSQALDGKLSAVFKWAKEYLGLTLNSAASERSNPRPENVSGSTCPSQELHMKKSISQTAANESKEKRRQLQEILNSSKKKQNEVISSYSQKKQKEVVPFPSKKKQKEVISQVPQTSGGTHSSYDTHSEIKTDLVQSSFAEGTKRINSVGTKIDMKMVGSKKTISKKGEPKASNVPSVTNVRYLSFLKEHELLDVSSDSMSASSSSDSDVA</sequence>
<dbReference type="Pfam" id="PF02928">
    <property type="entry name" value="zf-C5HC2"/>
    <property type="match status" value="1"/>
</dbReference>
<reference evidence="4" key="1">
    <citation type="submission" date="2013-04" db="EMBL/GenBank/DDBJ databases">
        <authorList>
            <person name="Schmutz J."/>
            <person name="McClean P."/>
            <person name="Shu S."/>
            <person name="Cregan P."/>
            <person name="Rokhsar D."/>
            <person name="Jackson S."/>
        </authorList>
    </citation>
    <scope>NUCLEOTIDE SEQUENCE</scope>
</reference>
<feature type="domain" description="JmjN" evidence="2">
    <location>
        <begin position="132"/>
        <end position="173"/>
    </location>
</feature>
<dbReference type="SMR" id="V7CZ28"/>
<feature type="compositionally biased region" description="Polar residues" evidence="1">
    <location>
        <begin position="763"/>
        <end position="774"/>
    </location>
</feature>
<dbReference type="Proteomes" id="UP000000226">
    <property type="component" value="Chromosome 1"/>
</dbReference>
<dbReference type="AlphaFoldDB" id="V7CZ28"/>
<dbReference type="PROSITE" id="PS51183">
    <property type="entry name" value="JMJN"/>
    <property type="match status" value="1"/>
</dbReference>